<keyword evidence="6" id="KW-0732">Signal</keyword>
<dbReference type="HOGENOM" id="CLU_1220436_0_0_1"/>
<evidence type="ECO:0000313" key="9">
    <source>
        <dbReference type="Proteomes" id="UP000003163"/>
    </source>
</evidence>
<evidence type="ECO:0000259" key="7">
    <source>
        <dbReference type="Pfam" id="PF07738"/>
    </source>
</evidence>
<dbReference type="GO" id="GO:0012505">
    <property type="term" value="C:endomembrane system"/>
    <property type="evidence" value="ECO:0007669"/>
    <property type="project" value="UniProtKB-SubCell"/>
</dbReference>
<evidence type="ECO:0000256" key="5">
    <source>
        <dbReference type="SAM" id="Phobius"/>
    </source>
</evidence>
<dbReference type="InParanoid" id="J9D6L8"/>
<keyword evidence="2 5" id="KW-0812">Transmembrane</keyword>
<reference evidence="8 9" key="1">
    <citation type="submission" date="2011-08" db="EMBL/GenBank/DDBJ databases">
        <authorList>
            <person name="Liu Z.J."/>
            <person name="Shi F.L."/>
            <person name="Lu J.Q."/>
            <person name="Li M."/>
            <person name="Wang Z.L."/>
        </authorList>
    </citation>
    <scope>NUCLEOTIDE SEQUENCE [LARGE SCALE GENOMIC DNA]</scope>
    <source>
        <strain evidence="8 9">USNM 41457</strain>
    </source>
</reference>
<keyword evidence="9" id="KW-1185">Reference proteome</keyword>
<dbReference type="PANTHER" id="PTHR12953">
    <property type="entry name" value="MEMBRANE PROTEIN CH1 RELATED"/>
    <property type="match status" value="1"/>
</dbReference>
<evidence type="ECO:0000256" key="1">
    <source>
        <dbReference type="ARBA" id="ARBA00004308"/>
    </source>
</evidence>
<dbReference type="Proteomes" id="UP000003163">
    <property type="component" value="Unassembled WGS sequence"/>
</dbReference>
<dbReference type="GO" id="GO:0034975">
    <property type="term" value="P:protein folding in endoplasmic reticulum"/>
    <property type="evidence" value="ECO:0007669"/>
    <property type="project" value="TreeGrafter"/>
</dbReference>
<evidence type="ECO:0000313" key="8">
    <source>
        <dbReference type="EMBL" id="EJW03436.1"/>
    </source>
</evidence>
<proteinExistence type="predicted"/>
<evidence type="ECO:0000256" key="4">
    <source>
        <dbReference type="ARBA" id="ARBA00023136"/>
    </source>
</evidence>
<dbReference type="GO" id="GO:0016020">
    <property type="term" value="C:membrane"/>
    <property type="evidence" value="ECO:0007669"/>
    <property type="project" value="InterPro"/>
</dbReference>
<dbReference type="VEuPathDB" id="MicrosporidiaDB:EDEG_02201"/>
<dbReference type="PANTHER" id="PTHR12953:SF0">
    <property type="entry name" value="SUN DOMAIN-CONTAINING OSSIFICATION FACTOR"/>
    <property type="match status" value="1"/>
</dbReference>
<dbReference type="InterPro" id="IPR012919">
    <property type="entry name" value="SUN_dom"/>
</dbReference>
<dbReference type="STRING" id="1003232.J9D6L8"/>
<feature type="transmembrane region" description="Helical" evidence="5">
    <location>
        <begin position="196"/>
        <end position="220"/>
    </location>
</feature>
<organism evidence="8 9">
    <name type="scientific">Edhazardia aedis (strain USNM 41457)</name>
    <name type="common">Microsporidian parasite</name>
    <dbReference type="NCBI Taxonomy" id="1003232"/>
    <lineage>
        <taxon>Eukaryota</taxon>
        <taxon>Fungi</taxon>
        <taxon>Fungi incertae sedis</taxon>
        <taxon>Microsporidia</taxon>
        <taxon>Edhazardia</taxon>
    </lineage>
</organism>
<dbReference type="Pfam" id="PF07738">
    <property type="entry name" value="Sad1_UNC"/>
    <property type="match status" value="1"/>
</dbReference>
<gene>
    <name evidence="8" type="ORF">EDEG_02201</name>
</gene>
<dbReference type="GO" id="GO:0005737">
    <property type="term" value="C:cytoplasm"/>
    <property type="evidence" value="ECO:0007669"/>
    <property type="project" value="TreeGrafter"/>
</dbReference>
<evidence type="ECO:0000256" key="6">
    <source>
        <dbReference type="SAM" id="SignalP"/>
    </source>
</evidence>
<dbReference type="OrthoDB" id="266334at2759"/>
<name>J9D6L8_EDHAE</name>
<protein>
    <recommendedName>
        <fullName evidence="7">SUN domain-containing protein</fullName>
    </recommendedName>
</protein>
<evidence type="ECO:0000256" key="2">
    <source>
        <dbReference type="ARBA" id="ARBA00022692"/>
    </source>
</evidence>
<dbReference type="AlphaFoldDB" id="J9D6L8"/>
<accession>J9D6L8</accession>
<reference evidence="9" key="2">
    <citation type="submission" date="2015-07" db="EMBL/GenBank/DDBJ databases">
        <title>Contrasting host-pathogen interactions and genome evolution in two generalist and specialist microsporidian pathogens of mosquitoes.</title>
        <authorList>
            <consortium name="The Broad Institute Genomics Platform"/>
            <consortium name="The Broad Institute Genome Sequencing Center for Infectious Disease"/>
            <person name="Cuomo C.A."/>
            <person name="Sanscrainte N.D."/>
            <person name="Goldberg J.M."/>
            <person name="Heiman D."/>
            <person name="Young S."/>
            <person name="Zeng Q."/>
            <person name="Becnel J.J."/>
            <person name="Birren B.W."/>
        </authorList>
    </citation>
    <scope>NUCLEOTIDE SEQUENCE [LARGE SCALE GENOMIC DNA]</scope>
    <source>
        <strain evidence="9">USNM 41457</strain>
    </source>
</reference>
<feature type="domain" description="SUN" evidence="7">
    <location>
        <begin position="32"/>
        <end position="148"/>
    </location>
</feature>
<dbReference type="InterPro" id="IPR045120">
    <property type="entry name" value="Suco/Slp1-like"/>
</dbReference>
<keyword evidence="3 5" id="KW-1133">Transmembrane helix</keyword>
<comment type="caution">
    <text evidence="8">The sequence shown here is derived from an EMBL/GenBank/DDBJ whole genome shotgun (WGS) entry which is preliminary data.</text>
</comment>
<comment type="subcellular location">
    <subcellularLocation>
        <location evidence="1">Endomembrane system</location>
    </subcellularLocation>
</comment>
<feature type="signal peptide" evidence="6">
    <location>
        <begin position="1"/>
        <end position="15"/>
    </location>
</feature>
<sequence length="223" mass="25948">MKISSIVLFIIKTLAWTNYASSVSGSFVITSSKHIKRVDALLNSNDNHYIMGKCKEGTIIIKLSREIKITGVEIRNFEWLSSFVKRLKLSVWSDKCFKEIAIYNCKQTREKIFIPIQTQLFSAILKIDFKSFSGRHDFFTLNTLKVYGITMIEDYVWMNSHEKYNKNLYDEFNTKISMLEQSKNDHLELLKIKKTLVIVETVIVILFAIIIAQFGLLFYFKAA</sequence>
<dbReference type="EMBL" id="AFBI03000037">
    <property type="protein sequence ID" value="EJW03436.1"/>
    <property type="molecule type" value="Genomic_DNA"/>
</dbReference>
<evidence type="ECO:0000256" key="3">
    <source>
        <dbReference type="ARBA" id="ARBA00022989"/>
    </source>
</evidence>
<keyword evidence="4 5" id="KW-0472">Membrane</keyword>
<feature type="chain" id="PRO_5013402289" description="SUN domain-containing protein" evidence="6">
    <location>
        <begin position="16"/>
        <end position="223"/>
    </location>
</feature>